<dbReference type="Gene3D" id="3.10.310.40">
    <property type="match status" value="1"/>
</dbReference>
<gene>
    <name evidence="1" type="ORF">G3563_29450</name>
</gene>
<evidence type="ECO:0000313" key="1">
    <source>
        <dbReference type="EMBL" id="NEU03071.1"/>
    </source>
</evidence>
<dbReference type="EMBL" id="JAAHTE010000777">
    <property type="protein sequence ID" value="NEU03071.1"/>
    <property type="molecule type" value="Genomic_DNA"/>
</dbReference>
<sequence>NENELLLAIATRVIDANKMFKKIASELDGRGGGAPILAMGKMNYSDNIQSLIKDYLINA</sequence>
<name>A0A6D1AHW7_ECOLX</name>
<protein>
    <submittedName>
        <fullName evidence="1">Uncharacterized protein</fullName>
    </submittedName>
</protein>
<feature type="non-terminal residue" evidence="1">
    <location>
        <position position="1"/>
    </location>
</feature>
<comment type="caution">
    <text evidence="1">The sequence shown here is derived from an EMBL/GenBank/DDBJ whole genome shotgun (WGS) entry which is preliminary data.</text>
</comment>
<reference evidence="1" key="1">
    <citation type="submission" date="2020-02" db="EMBL/GenBank/DDBJ databases">
        <title>Investigating the Use of Bacteriophages as New Decolonization Strategy for Intestinal Carriage of CTX-M-15-producing ST131 Escherichia coli: an In Vitro Continuous Culture System Model.</title>
        <authorList>
            <person name="Bernasconi O.J."/>
            <person name="Campos-Madueno E.I."/>
            <person name="Dona V."/>
            <person name="Perreten V."/>
            <person name="Carattoli A."/>
            <person name="Endimiani A."/>
        </authorList>
    </citation>
    <scope>NUCLEOTIDE SEQUENCE</scope>
    <source>
        <strain evidence="1">4901.28</strain>
    </source>
</reference>
<proteinExistence type="predicted"/>
<dbReference type="AlphaFoldDB" id="A0A6D1AHW7"/>
<organism evidence="1">
    <name type="scientific">Escherichia coli</name>
    <dbReference type="NCBI Taxonomy" id="562"/>
    <lineage>
        <taxon>Bacteria</taxon>
        <taxon>Pseudomonadati</taxon>
        <taxon>Pseudomonadota</taxon>
        <taxon>Gammaproteobacteria</taxon>
        <taxon>Enterobacterales</taxon>
        <taxon>Enterobacteriaceae</taxon>
        <taxon>Escherichia</taxon>
    </lineage>
</organism>
<accession>A0A6D1AHW7</accession>